<accession>A0A2Z6GCI0</accession>
<evidence type="ECO:0000313" key="3">
    <source>
        <dbReference type="Proteomes" id="UP000033070"/>
    </source>
</evidence>
<dbReference type="KEGG" id="fam:OYT1_ch1677"/>
<dbReference type="OrthoDB" id="5948508at2"/>
<dbReference type="Proteomes" id="UP000033070">
    <property type="component" value="Chromosome"/>
</dbReference>
<evidence type="ECO:0008006" key="4">
    <source>
        <dbReference type="Google" id="ProtNLM"/>
    </source>
</evidence>
<keyword evidence="3" id="KW-1185">Reference proteome</keyword>
<organism evidence="2 3">
    <name type="scientific">Ferriphaselus amnicola</name>
    <dbReference type="NCBI Taxonomy" id="1188319"/>
    <lineage>
        <taxon>Bacteria</taxon>
        <taxon>Pseudomonadati</taxon>
        <taxon>Pseudomonadota</taxon>
        <taxon>Betaproteobacteria</taxon>
        <taxon>Nitrosomonadales</taxon>
        <taxon>Gallionellaceae</taxon>
        <taxon>Ferriphaselus</taxon>
    </lineage>
</organism>
<name>A0A2Z6GCI0_9PROT</name>
<keyword evidence="1" id="KW-0732">Signal</keyword>
<reference evidence="2 3" key="1">
    <citation type="submission" date="2018-06" db="EMBL/GenBank/DDBJ databases">
        <title>OYT1 Genome Sequencing.</title>
        <authorList>
            <person name="Kato S."/>
            <person name="Itoh T."/>
            <person name="Ohkuma M."/>
        </authorList>
    </citation>
    <scope>NUCLEOTIDE SEQUENCE [LARGE SCALE GENOMIC DNA]</scope>
    <source>
        <strain evidence="2 3">OYT1</strain>
    </source>
</reference>
<evidence type="ECO:0000256" key="1">
    <source>
        <dbReference type="SAM" id="SignalP"/>
    </source>
</evidence>
<gene>
    <name evidence="2" type="ORF">OYT1_ch1677</name>
</gene>
<dbReference type="AlphaFoldDB" id="A0A2Z6GCI0"/>
<feature type="chain" id="PRO_5017406929" description="Transporter" evidence="1">
    <location>
        <begin position="24"/>
        <end position="258"/>
    </location>
</feature>
<sequence length="258" mass="27947">MIGRIFGMGVLNLALFATTPAYAALPDEIQVYDDEIGLAGERTLEFHANTTLSGSTTPSYPGERVAAHALRLTPEFAWGLGNDLEAGIYVPTVWDSHHLADLAGLRGRLKWIPVHARDGGTGGYAGLNVELSRVAYRYESVRAFSEVRLISGWRGERWIVAINPVFGWGFTHGNGGAPDLGLALKAMHDIAGSLRAGVEYYADYGRIGQFLPFSERSRTGYAVAEFELPQGASLSLGVGRGWGVADRWTVKSLLSTTF</sequence>
<dbReference type="EMBL" id="AP018738">
    <property type="protein sequence ID" value="BBE51216.1"/>
    <property type="molecule type" value="Genomic_DNA"/>
</dbReference>
<proteinExistence type="predicted"/>
<feature type="signal peptide" evidence="1">
    <location>
        <begin position="1"/>
        <end position="23"/>
    </location>
</feature>
<dbReference type="STRING" id="1188319.OYT1_00668"/>
<dbReference type="RefSeq" id="WP_062625906.1">
    <property type="nucleotide sequence ID" value="NZ_AP018738.1"/>
</dbReference>
<protein>
    <recommendedName>
        <fullName evidence="4">Transporter</fullName>
    </recommendedName>
</protein>
<evidence type="ECO:0000313" key="2">
    <source>
        <dbReference type="EMBL" id="BBE51216.1"/>
    </source>
</evidence>